<keyword evidence="3" id="KW-0472">Membrane</keyword>
<dbReference type="EMBL" id="BACI01000072">
    <property type="protein sequence ID" value="GAA13366.1"/>
    <property type="molecule type" value="Genomic_DNA"/>
</dbReference>
<evidence type="ECO:0000256" key="3">
    <source>
        <dbReference type="ARBA" id="ARBA00023136"/>
    </source>
</evidence>
<dbReference type="STRING" id="1027371.GOALK_072_01690"/>
<evidence type="ECO:0000256" key="4">
    <source>
        <dbReference type="ARBA" id="ARBA00023139"/>
    </source>
</evidence>
<keyword evidence="2" id="KW-0732">Signal</keyword>
<reference evidence="6 7" key="1">
    <citation type="submission" date="2011-05" db="EMBL/GenBank/DDBJ databases">
        <title>Whole genome shotgun sequence of Gordonia alkanivorans NBRC 16433.</title>
        <authorList>
            <person name="Hosoyama A."/>
            <person name="Nakamura S."/>
            <person name="Takarada H."/>
            <person name="Tsuchikane K."/>
            <person name="Yamazaki S."/>
            <person name="Fujita N."/>
        </authorList>
    </citation>
    <scope>NUCLEOTIDE SEQUENCE [LARGE SCALE GENOMIC DNA]</scope>
    <source>
        <strain evidence="6 7">NBRC 16433</strain>
    </source>
</reference>
<organism evidence="6 7">
    <name type="scientific">Gordonia alkanivorans NBRC 16433</name>
    <dbReference type="NCBI Taxonomy" id="1027371"/>
    <lineage>
        <taxon>Bacteria</taxon>
        <taxon>Bacillati</taxon>
        <taxon>Actinomycetota</taxon>
        <taxon>Actinomycetes</taxon>
        <taxon>Mycobacteriales</taxon>
        <taxon>Gordoniaceae</taxon>
        <taxon>Gordonia</taxon>
    </lineage>
</organism>
<name>F9VXM7_9ACTN</name>
<evidence type="ECO:0000256" key="2">
    <source>
        <dbReference type="ARBA" id="ARBA00022729"/>
    </source>
</evidence>
<evidence type="ECO:0000313" key="7">
    <source>
        <dbReference type="Proteomes" id="UP000003558"/>
    </source>
</evidence>
<gene>
    <name evidence="6" type="ORF">GOALK_072_01690</name>
</gene>
<evidence type="ECO:0000256" key="1">
    <source>
        <dbReference type="ARBA" id="ARBA00022475"/>
    </source>
</evidence>
<protein>
    <submittedName>
        <fullName evidence="6">Uncharacterized protein</fullName>
    </submittedName>
</protein>
<proteinExistence type="predicted"/>
<keyword evidence="4" id="KW-0564">Palmitate</keyword>
<dbReference type="InterPro" id="IPR025971">
    <property type="entry name" value="LppP/LprE"/>
</dbReference>
<accession>F9VXM7</accession>
<keyword evidence="1" id="KW-1003">Cell membrane</keyword>
<comment type="caution">
    <text evidence="6">The sequence shown here is derived from an EMBL/GenBank/DDBJ whole genome shotgun (WGS) entry which is preliminary data.</text>
</comment>
<keyword evidence="5" id="KW-0449">Lipoprotein</keyword>
<evidence type="ECO:0000256" key="5">
    <source>
        <dbReference type="ARBA" id="ARBA00023288"/>
    </source>
</evidence>
<dbReference type="AlphaFoldDB" id="F9VXM7"/>
<dbReference type="Proteomes" id="UP000003558">
    <property type="component" value="Unassembled WGS sequence"/>
</dbReference>
<dbReference type="Pfam" id="PF14041">
    <property type="entry name" value="Lipoprotein_21"/>
    <property type="match status" value="1"/>
</dbReference>
<sequence length="253" mass="28246">MIEDHLDGSLTLLEWVTLGHDLHPSQKRMRHQTRHGSQLKAAFLARFALAFAGQLEHHASESLSRARDFGATYTEMGSAIGMTRQGVRRRWGITPEVHNRALNTIAQAVEDLQSKNNDPALRWKATPIAHTYDPEATLSAALIEEVDGTDRPVRQILIFRDGRYIGPAVDRNLKSLCLAVSVSRATQVAIEARDLKYDADDDLRKSTIYTARLMLKGDKLRWSGELPEGVASPIAQCGWADDDDPNSRHHHSP</sequence>
<evidence type="ECO:0000313" key="6">
    <source>
        <dbReference type="EMBL" id="GAA13366.1"/>
    </source>
</evidence>